<dbReference type="EMBL" id="DF820466">
    <property type="protein sequence ID" value="GAK57809.1"/>
    <property type="molecule type" value="Genomic_DNA"/>
</dbReference>
<dbReference type="STRING" id="1499967.U27_04776"/>
<evidence type="ECO:0000313" key="3">
    <source>
        <dbReference type="Proteomes" id="UP000030661"/>
    </source>
</evidence>
<keyword evidence="3" id="KW-1185">Reference proteome</keyword>
<keyword evidence="1" id="KW-1133">Transmembrane helix</keyword>
<evidence type="ECO:0000313" key="2">
    <source>
        <dbReference type="EMBL" id="GAK57809.1"/>
    </source>
</evidence>
<evidence type="ECO:0000256" key="1">
    <source>
        <dbReference type="SAM" id="Phobius"/>
    </source>
</evidence>
<keyword evidence="1" id="KW-0472">Membrane</keyword>
<dbReference type="AlphaFoldDB" id="A0A081BZQ4"/>
<keyword evidence="1" id="KW-0812">Transmembrane</keyword>
<protein>
    <submittedName>
        <fullName evidence="2">Uncharacterized protein</fullName>
    </submittedName>
</protein>
<sequence>MFETLVPILFLIGYFVVMRYVLPKFGIRT</sequence>
<reference evidence="2" key="1">
    <citation type="journal article" date="2015" name="PeerJ">
        <title>First genomic representation of candidate bacterial phylum KSB3 points to enhanced environmental sensing as a trigger of wastewater bulking.</title>
        <authorList>
            <person name="Sekiguchi Y."/>
            <person name="Ohashi A."/>
            <person name="Parks D.H."/>
            <person name="Yamauchi T."/>
            <person name="Tyson G.W."/>
            <person name="Hugenholtz P."/>
        </authorList>
    </citation>
    <scope>NUCLEOTIDE SEQUENCE [LARGE SCALE GENOMIC DNA]</scope>
</reference>
<organism evidence="2">
    <name type="scientific">Vecturithrix granuli</name>
    <dbReference type="NCBI Taxonomy" id="1499967"/>
    <lineage>
        <taxon>Bacteria</taxon>
        <taxon>Candidatus Moduliflexota</taxon>
        <taxon>Candidatus Vecturitrichia</taxon>
        <taxon>Candidatus Vecturitrichales</taxon>
        <taxon>Candidatus Vecturitrichaceae</taxon>
        <taxon>Candidatus Vecturithrix</taxon>
    </lineage>
</organism>
<feature type="transmembrane region" description="Helical" evidence="1">
    <location>
        <begin position="6"/>
        <end position="22"/>
    </location>
</feature>
<accession>A0A081BZQ4</accession>
<proteinExistence type="predicted"/>
<dbReference type="HOGENOM" id="CLU_221477_0_0_0"/>
<name>A0A081BZQ4_VECG1</name>
<gene>
    <name evidence="2" type="ORF">U27_04776</name>
</gene>
<dbReference type="Proteomes" id="UP000030661">
    <property type="component" value="Unassembled WGS sequence"/>
</dbReference>